<evidence type="ECO:0000313" key="3">
    <source>
        <dbReference type="Proteomes" id="UP000659047"/>
    </source>
</evidence>
<organism evidence="2 3">
    <name type="scientific">Tenebrionibacter intestinalis</name>
    <dbReference type="NCBI Taxonomy" id="2799638"/>
    <lineage>
        <taxon>Bacteria</taxon>
        <taxon>Pseudomonadati</taxon>
        <taxon>Pseudomonadota</taxon>
        <taxon>Gammaproteobacteria</taxon>
        <taxon>Enterobacterales</taxon>
        <taxon>Enterobacteriaceae</taxon>
        <taxon>Tenebrionibacter/Tenebrionicola group</taxon>
        <taxon>Tenebrionibacter</taxon>
    </lineage>
</organism>
<gene>
    <name evidence="2" type="ORF">JJB97_09025</name>
</gene>
<name>A0A8K0XWJ6_9ENTR</name>
<evidence type="ECO:0000313" key="2">
    <source>
        <dbReference type="EMBL" id="MBK4715470.1"/>
    </source>
</evidence>
<sequence length="331" mass="37050">MKYWLSGFALLMATNSLSAAAENYRIVQSPSQKLDVWIDDIKDSSVKSWCTTDVTLRIVAKENKNPKVLNTFMPRLGSLLRSQCSKLDTLTWRLTDNRGISLATGSASASNGWRNVQLQEQAYAPQPANAPAAPSAAPVSQAVSPLADNRPWQEFRLQDGCILRVYWQDSNMISGWFIPDGNDGDCETRRWLHGRRNIVLQSDNGEQKTLPATFINGFTLLGLADNGNLDDLSIVSANNERLVLASRQNLQSWMILPYIPALNGWQAQGTIAVEMPAKTAQNVKLMNEQLKRARDYWTAWLPAGVRQRLLLIETLQPQLRDPAANAWKTRE</sequence>
<evidence type="ECO:0000256" key="1">
    <source>
        <dbReference type="SAM" id="SignalP"/>
    </source>
</evidence>
<comment type="caution">
    <text evidence="2">The sequence shown here is derived from an EMBL/GenBank/DDBJ whole genome shotgun (WGS) entry which is preliminary data.</text>
</comment>
<protein>
    <recommendedName>
        <fullName evidence="4">Type VI secretion system-associated protein</fullName>
    </recommendedName>
</protein>
<evidence type="ECO:0008006" key="4">
    <source>
        <dbReference type="Google" id="ProtNLM"/>
    </source>
</evidence>
<keyword evidence="1" id="KW-0732">Signal</keyword>
<accession>A0A8K0XWJ6</accession>
<feature type="signal peptide" evidence="1">
    <location>
        <begin position="1"/>
        <end position="20"/>
    </location>
</feature>
<feature type="chain" id="PRO_5035470294" description="Type VI secretion system-associated protein" evidence="1">
    <location>
        <begin position="21"/>
        <end position="331"/>
    </location>
</feature>
<dbReference type="RefSeq" id="WP_238713700.1">
    <property type="nucleotide sequence ID" value="NZ_JAEPBH010000020.1"/>
</dbReference>
<proteinExistence type="predicted"/>
<reference evidence="2" key="1">
    <citation type="submission" date="2021-01" db="EMBL/GenBank/DDBJ databases">
        <title>Intestinitalea alba gen. nov., sp. nov., a novel genus of the family Enterobacteriaceae, isolated from the gut of the plastic-eating mealworm Tenebrio molitor L.</title>
        <authorList>
            <person name="Yang Y."/>
        </authorList>
    </citation>
    <scope>NUCLEOTIDE SEQUENCE</scope>
    <source>
        <strain evidence="2">BIT-L3</strain>
    </source>
</reference>
<dbReference type="EMBL" id="JAEPBH010000020">
    <property type="protein sequence ID" value="MBK4715470.1"/>
    <property type="molecule type" value="Genomic_DNA"/>
</dbReference>
<dbReference type="AlphaFoldDB" id="A0A8K0XWJ6"/>
<keyword evidence="3" id="KW-1185">Reference proteome</keyword>
<dbReference type="Proteomes" id="UP000659047">
    <property type="component" value="Unassembled WGS sequence"/>
</dbReference>